<feature type="compositionally biased region" description="Polar residues" evidence="1">
    <location>
        <begin position="200"/>
        <end position="210"/>
    </location>
</feature>
<dbReference type="AlphaFoldDB" id="A0A7M7NGK4"/>
<feature type="compositionally biased region" description="Polar residues" evidence="1">
    <location>
        <begin position="41"/>
        <end position="52"/>
    </location>
</feature>
<feature type="compositionally biased region" description="Basic and acidic residues" evidence="1">
    <location>
        <begin position="177"/>
        <end position="192"/>
    </location>
</feature>
<evidence type="ECO:0000256" key="1">
    <source>
        <dbReference type="SAM" id="MobiDB-lite"/>
    </source>
</evidence>
<organism evidence="2 3">
    <name type="scientific">Strongylocentrotus purpuratus</name>
    <name type="common">Purple sea urchin</name>
    <dbReference type="NCBI Taxonomy" id="7668"/>
    <lineage>
        <taxon>Eukaryota</taxon>
        <taxon>Metazoa</taxon>
        <taxon>Echinodermata</taxon>
        <taxon>Eleutherozoa</taxon>
        <taxon>Echinozoa</taxon>
        <taxon>Echinoidea</taxon>
        <taxon>Euechinoidea</taxon>
        <taxon>Echinacea</taxon>
        <taxon>Camarodonta</taxon>
        <taxon>Echinidea</taxon>
        <taxon>Strongylocentrotidae</taxon>
        <taxon>Strongylocentrotus</taxon>
    </lineage>
</organism>
<dbReference type="GeneID" id="757268"/>
<evidence type="ECO:0000313" key="3">
    <source>
        <dbReference type="Proteomes" id="UP000007110"/>
    </source>
</evidence>
<protein>
    <submittedName>
        <fullName evidence="2">Uncharacterized protein</fullName>
    </submittedName>
</protein>
<feature type="region of interest" description="Disordered" evidence="1">
    <location>
        <begin position="111"/>
        <end position="356"/>
    </location>
</feature>
<dbReference type="EnsemblMetazoa" id="XM_030980253">
    <property type="protein sequence ID" value="XP_030836113"/>
    <property type="gene ID" value="LOC757268"/>
</dbReference>
<keyword evidence="3" id="KW-1185">Reference proteome</keyword>
<proteinExistence type="predicted"/>
<dbReference type="Proteomes" id="UP000007110">
    <property type="component" value="Unassembled WGS sequence"/>
</dbReference>
<accession>A0A7M7NGK4</accession>
<feature type="compositionally biased region" description="Basic and acidic residues" evidence="1">
    <location>
        <begin position="276"/>
        <end position="287"/>
    </location>
</feature>
<feature type="compositionally biased region" description="Basic and acidic residues" evidence="1">
    <location>
        <begin position="211"/>
        <end position="221"/>
    </location>
</feature>
<reference evidence="3" key="1">
    <citation type="submission" date="2015-02" db="EMBL/GenBank/DDBJ databases">
        <title>Genome sequencing for Strongylocentrotus purpuratus.</title>
        <authorList>
            <person name="Murali S."/>
            <person name="Liu Y."/>
            <person name="Vee V."/>
            <person name="English A."/>
            <person name="Wang M."/>
            <person name="Skinner E."/>
            <person name="Han Y."/>
            <person name="Muzny D.M."/>
            <person name="Worley K.C."/>
            <person name="Gibbs R.A."/>
        </authorList>
    </citation>
    <scope>NUCLEOTIDE SEQUENCE</scope>
</reference>
<reference evidence="2" key="2">
    <citation type="submission" date="2021-01" db="UniProtKB">
        <authorList>
            <consortium name="EnsemblMetazoa"/>
        </authorList>
    </citation>
    <scope>IDENTIFICATION</scope>
</reference>
<name>A0A7M7NGK4_STRPU</name>
<feature type="compositionally biased region" description="Basic and acidic residues" evidence="1">
    <location>
        <begin position="63"/>
        <end position="77"/>
    </location>
</feature>
<feature type="region of interest" description="Disordered" evidence="1">
    <location>
        <begin position="41"/>
        <end position="77"/>
    </location>
</feature>
<feature type="compositionally biased region" description="Polar residues" evidence="1">
    <location>
        <begin position="144"/>
        <end position="155"/>
    </location>
</feature>
<sequence>MELLVLSSDEDENDGLNYEIEHMAGSPEMSKIKDISHQFSCTEPQQTKTIKSAPQVDSMEDESNAKEEIGSKCGGNHDYDSLEQLFNRRPEETVDSIHACNKLSQFEQTYIVSDNERKSSMPHHMSPSRNQIDRDRQRLKKNTLKSSSPVLQINLTKIEEEEIKSHQPKHKHSSSYETREENSSPNRRDGSRKAHRRSHCTTPVMTNKDTCNYKRQNEEHTANLLKNGCRLQKRNYEPSHAKDRHSKTPAVRTTSTRIDEDELNSKDLNRTLSSDRPMRKDHLTDKKLPKRVPQTHGAAIQDKSLKMKGQTPTKRRRRASDRASSLESPAKRQVSIRKSSQTGRTPLDRSKGSRIIIGISDDDIEAKERSDESMSSLSLSSICEGPGRCVKKICFKCAMNE</sequence>
<evidence type="ECO:0000313" key="2">
    <source>
        <dbReference type="EnsemblMetazoa" id="XP_030836113"/>
    </source>
</evidence>
<dbReference type="RefSeq" id="XP_030836113.1">
    <property type="nucleotide sequence ID" value="XM_030980253.1"/>
</dbReference>